<evidence type="ECO:0000313" key="2">
    <source>
        <dbReference type="EMBL" id="GIH75555.1"/>
    </source>
</evidence>
<feature type="transmembrane region" description="Helical" evidence="1">
    <location>
        <begin position="87"/>
        <end position="105"/>
    </location>
</feature>
<reference evidence="2 3" key="1">
    <citation type="submission" date="2021-01" db="EMBL/GenBank/DDBJ databases">
        <title>Whole genome shotgun sequence of Planobispora longispora NBRC 13918.</title>
        <authorList>
            <person name="Komaki H."/>
            <person name="Tamura T."/>
        </authorList>
    </citation>
    <scope>NUCLEOTIDE SEQUENCE [LARGE SCALE GENOMIC DNA]</scope>
    <source>
        <strain evidence="2 3">NBRC 13918</strain>
    </source>
</reference>
<evidence type="ECO:0000313" key="3">
    <source>
        <dbReference type="Proteomes" id="UP000616724"/>
    </source>
</evidence>
<feature type="transmembrane region" description="Helical" evidence="1">
    <location>
        <begin position="117"/>
        <end position="137"/>
    </location>
</feature>
<dbReference type="InterPro" id="IPR021517">
    <property type="entry name" value="DUF3180"/>
</dbReference>
<organism evidence="2 3">
    <name type="scientific">Planobispora longispora</name>
    <dbReference type="NCBI Taxonomy" id="28887"/>
    <lineage>
        <taxon>Bacteria</taxon>
        <taxon>Bacillati</taxon>
        <taxon>Actinomycetota</taxon>
        <taxon>Actinomycetes</taxon>
        <taxon>Streptosporangiales</taxon>
        <taxon>Streptosporangiaceae</taxon>
        <taxon>Planobispora</taxon>
    </lineage>
</organism>
<dbReference type="AlphaFoldDB" id="A0A8J3RIP5"/>
<comment type="caution">
    <text evidence="2">The sequence shown here is derived from an EMBL/GenBank/DDBJ whole genome shotgun (WGS) entry which is preliminary data.</text>
</comment>
<keyword evidence="1" id="KW-1133">Transmembrane helix</keyword>
<evidence type="ECO:0008006" key="4">
    <source>
        <dbReference type="Google" id="ProtNLM"/>
    </source>
</evidence>
<gene>
    <name evidence="2" type="ORF">Plo01_19840</name>
</gene>
<name>A0A8J3RIP5_9ACTN</name>
<protein>
    <recommendedName>
        <fullName evidence="4">DUF3180 domain-containing protein</fullName>
    </recommendedName>
</protein>
<keyword evidence="1" id="KW-0472">Membrane</keyword>
<feature type="transmembrane region" description="Helical" evidence="1">
    <location>
        <begin position="35"/>
        <end position="56"/>
    </location>
</feature>
<keyword evidence="1" id="KW-0812">Transmembrane</keyword>
<evidence type="ECO:0000256" key="1">
    <source>
        <dbReference type="SAM" id="Phobius"/>
    </source>
</evidence>
<accession>A0A8J3RIP5</accession>
<keyword evidence="3" id="KW-1185">Reference proteome</keyword>
<dbReference type="RefSeq" id="WP_203890209.1">
    <property type="nucleotide sequence ID" value="NZ_BOOH01000016.1"/>
</dbReference>
<dbReference type="Proteomes" id="UP000616724">
    <property type="component" value="Unassembled WGS sequence"/>
</dbReference>
<sequence length="158" mass="16512">MRPSHPGALTGLVVVLAILTWAVLKQPDLYGSLPAVPWTAIPTVLLLAVGEAYTGWMTRARIRRKPGTEPVEPLAVARLAALAKASAYGGAVFAGVFAGFALYTAGHLDKETPRQDFFIAGGSFAACAVLIGAALYLEHCCKVPKDPGGDLNKTRPAG</sequence>
<dbReference type="EMBL" id="BOOH01000016">
    <property type="protein sequence ID" value="GIH75555.1"/>
    <property type="molecule type" value="Genomic_DNA"/>
</dbReference>
<proteinExistence type="predicted"/>
<dbReference type="Pfam" id="PF11377">
    <property type="entry name" value="DUF3180"/>
    <property type="match status" value="1"/>
</dbReference>